<comment type="caution">
    <text evidence="7">The sequence shown here is derived from an EMBL/GenBank/DDBJ whole genome shotgun (WGS) entry which is preliminary data.</text>
</comment>
<evidence type="ECO:0000256" key="3">
    <source>
        <dbReference type="ARBA" id="ARBA00022801"/>
    </source>
</evidence>
<dbReference type="GO" id="GO:0006226">
    <property type="term" value="P:dUMP biosynthetic process"/>
    <property type="evidence" value="ECO:0007669"/>
    <property type="project" value="InterPro"/>
</dbReference>
<dbReference type="InterPro" id="IPR008181">
    <property type="entry name" value="dUTPase"/>
</dbReference>
<dbReference type="CDD" id="cd07557">
    <property type="entry name" value="trimeric_dUTPase"/>
    <property type="match status" value="1"/>
</dbReference>
<dbReference type="PANTHER" id="PTHR11241:SF0">
    <property type="entry name" value="DEOXYURIDINE 5'-TRIPHOSPHATE NUCLEOTIDOHYDROLASE"/>
    <property type="match status" value="1"/>
</dbReference>
<comment type="similarity">
    <text evidence="1">Belongs to the dUTPase family.</text>
</comment>
<dbReference type="OrthoDB" id="9809956at2"/>
<comment type="catalytic activity">
    <reaction evidence="5">
        <text>dUTP + H2O = dUMP + diphosphate + H(+)</text>
        <dbReference type="Rhea" id="RHEA:10248"/>
        <dbReference type="ChEBI" id="CHEBI:15377"/>
        <dbReference type="ChEBI" id="CHEBI:15378"/>
        <dbReference type="ChEBI" id="CHEBI:33019"/>
        <dbReference type="ChEBI" id="CHEBI:61555"/>
        <dbReference type="ChEBI" id="CHEBI:246422"/>
        <dbReference type="EC" id="3.6.1.23"/>
    </reaction>
</comment>
<evidence type="ECO:0000259" key="6">
    <source>
        <dbReference type="Pfam" id="PF00692"/>
    </source>
</evidence>
<evidence type="ECO:0000256" key="2">
    <source>
        <dbReference type="ARBA" id="ARBA00012379"/>
    </source>
</evidence>
<dbReference type="GO" id="GO:0000287">
    <property type="term" value="F:magnesium ion binding"/>
    <property type="evidence" value="ECO:0007669"/>
    <property type="project" value="InterPro"/>
</dbReference>
<keyword evidence="8" id="KW-1185">Reference proteome</keyword>
<evidence type="ECO:0000313" key="8">
    <source>
        <dbReference type="Proteomes" id="UP000078292"/>
    </source>
</evidence>
<dbReference type="STRING" id="1837282.A6F49_04760"/>
<proteinExistence type="inferred from homology"/>
<dbReference type="RefSeq" id="WP_043055555.1">
    <property type="nucleotide sequence ID" value="NZ_LXEY01000008.1"/>
</dbReference>
<dbReference type="GO" id="GO:0046081">
    <property type="term" value="P:dUTP catabolic process"/>
    <property type="evidence" value="ECO:0007669"/>
    <property type="project" value="InterPro"/>
</dbReference>
<evidence type="ECO:0000313" key="7">
    <source>
        <dbReference type="EMBL" id="OAV62820.1"/>
    </source>
</evidence>
<dbReference type="Proteomes" id="UP000078292">
    <property type="component" value="Unassembled WGS sequence"/>
</dbReference>
<keyword evidence="4" id="KW-0546">Nucleotide metabolism</keyword>
<dbReference type="PANTHER" id="PTHR11241">
    <property type="entry name" value="DEOXYURIDINE 5'-TRIPHOSPHATE NUCLEOTIDOHYDROLASE"/>
    <property type="match status" value="1"/>
</dbReference>
<dbReference type="GO" id="GO:0004170">
    <property type="term" value="F:dUTP diphosphatase activity"/>
    <property type="evidence" value="ECO:0007669"/>
    <property type="project" value="UniProtKB-EC"/>
</dbReference>
<dbReference type="InterPro" id="IPR029054">
    <property type="entry name" value="dUTPase-like"/>
</dbReference>
<dbReference type="EC" id="3.6.1.23" evidence="2"/>
<dbReference type="EMBL" id="LXEY01000008">
    <property type="protein sequence ID" value="OAV62820.1"/>
    <property type="molecule type" value="Genomic_DNA"/>
</dbReference>
<dbReference type="InterPro" id="IPR033704">
    <property type="entry name" value="dUTPase_trimeric"/>
</dbReference>
<dbReference type="InterPro" id="IPR036157">
    <property type="entry name" value="dUTPase-like_sf"/>
</dbReference>
<feature type="domain" description="dUTPase-like" evidence="6">
    <location>
        <begin position="12"/>
        <end position="141"/>
    </location>
</feature>
<dbReference type="SUPFAM" id="SSF51283">
    <property type="entry name" value="dUTPase-like"/>
    <property type="match status" value="1"/>
</dbReference>
<dbReference type="Pfam" id="PF00692">
    <property type="entry name" value="dUTPase"/>
    <property type="match status" value="1"/>
</dbReference>
<organism evidence="7 8">
    <name type="scientific">Enteractinococcus helveticum</name>
    <dbReference type="NCBI Taxonomy" id="1837282"/>
    <lineage>
        <taxon>Bacteria</taxon>
        <taxon>Bacillati</taxon>
        <taxon>Actinomycetota</taxon>
        <taxon>Actinomycetes</taxon>
        <taxon>Micrococcales</taxon>
        <taxon>Micrococcaceae</taxon>
    </lineage>
</organism>
<evidence type="ECO:0000256" key="1">
    <source>
        <dbReference type="ARBA" id="ARBA00006581"/>
    </source>
</evidence>
<dbReference type="AlphaFoldDB" id="A0A1B7M2N3"/>
<protein>
    <recommendedName>
        <fullName evidence="2">dUTP diphosphatase</fullName>
        <ecNumber evidence="2">3.6.1.23</ecNumber>
    </recommendedName>
</protein>
<accession>A0A1B7M2N3</accession>
<evidence type="ECO:0000256" key="5">
    <source>
        <dbReference type="ARBA" id="ARBA00047686"/>
    </source>
</evidence>
<gene>
    <name evidence="7" type="ORF">A6F49_04760</name>
</gene>
<name>A0A1B7M2N3_9MICC</name>
<keyword evidence="3" id="KW-0378">Hydrolase</keyword>
<sequence length="142" mass="15351">MKMLIKRVSETAIMPTRAKAGDAGLDFYADEPMVLEQLERHTFDTGIAVQLPPGTVGYITPRSGLAHKFGATVLNGPGTVDQGYRGQVRINLINTDPQPLVIAVGDRIGQMVIHWFLTPELVEVDELEPSERGDGGHGSTGK</sequence>
<reference evidence="7 8" key="1">
    <citation type="submission" date="2016-04" db="EMBL/GenBank/DDBJ databases">
        <title>First whole genome shotgun sequence of the bacterium Enteractinococcus sp. strain UASWS1574.</title>
        <authorList>
            <person name="Crovadore J."/>
            <person name="Chablais R."/>
            <person name="Lefort F."/>
        </authorList>
    </citation>
    <scope>NUCLEOTIDE SEQUENCE [LARGE SCALE GENOMIC DNA]</scope>
    <source>
        <strain evidence="7 8">UASWS1574</strain>
    </source>
</reference>
<evidence type="ECO:0000256" key="4">
    <source>
        <dbReference type="ARBA" id="ARBA00023080"/>
    </source>
</evidence>
<dbReference type="NCBIfam" id="NF001862">
    <property type="entry name" value="PRK00601.1"/>
    <property type="match status" value="1"/>
</dbReference>
<dbReference type="Gene3D" id="2.70.40.10">
    <property type="match status" value="1"/>
</dbReference>
<dbReference type="NCBIfam" id="TIGR00576">
    <property type="entry name" value="dut"/>
    <property type="match status" value="1"/>
</dbReference>